<evidence type="ECO:0000313" key="1">
    <source>
        <dbReference type="EMBL" id="MDN3621350.1"/>
    </source>
</evidence>
<accession>A0AAJ1R1M6</accession>
<protein>
    <submittedName>
        <fullName evidence="1">Uncharacterized protein</fullName>
    </submittedName>
</protein>
<evidence type="ECO:0000313" key="2">
    <source>
        <dbReference type="Proteomes" id="UP001228636"/>
    </source>
</evidence>
<reference evidence="1 2" key="1">
    <citation type="journal article" date="2014" name="Int. J. Syst. Evol. Microbiol.">
        <title>Complete genome sequence of Corynebacterium casei LMG S-19264T (=DSM 44701T), isolated from a smear-ripened cheese.</title>
        <authorList>
            <consortium name="US DOE Joint Genome Institute (JGI-PGF)"/>
            <person name="Walter F."/>
            <person name="Albersmeier A."/>
            <person name="Kalinowski J."/>
            <person name="Ruckert C."/>
        </authorList>
    </citation>
    <scope>NUCLEOTIDE SEQUENCE [LARGE SCALE GENOMIC DNA]</scope>
    <source>
        <strain evidence="1 2">CECT 8670</strain>
    </source>
</reference>
<dbReference type="AlphaFoldDB" id="A0AAJ1R1M6"/>
<gene>
    <name evidence="1" type="ORF">QWY81_17920</name>
</gene>
<dbReference type="RefSeq" id="WP_261972830.1">
    <property type="nucleotide sequence ID" value="NZ_CP103460.1"/>
</dbReference>
<dbReference type="EMBL" id="JAUFQH010000022">
    <property type="protein sequence ID" value="MDN3621350.1"/>
    <property type="molecule type" value="Genomic_DNA"/>
</dbReference>
<dbReference type="Proteomes" id="UP001228636">
    <property type="component" value="Unassembled WGS sequence"/>
</dbReference>
<sequence length="154" mass="17088">MKALIEELIRQNIPLTLDVGTVKKVSGDTCHVESLTTEKDFFKCRLNAIEKNGSNYLKCTPKVNSTVVFGIFKDTEKAIIVSTSEVEAIEYKIGETFFKIDESGFVVKKGSENLGTILGDLMDEVNKIVVLYGNNINKVEVAAIKQRLKGVLKE</sequence>
<name>A0AAJ1R1M6_9FLAO</name>
<proteinExistence type="predicted"/>
<organism evidence="1 2">
    <name type="scientific">Polaribacter sejongensis</name>
    <dbReference type="NCBI Taxonomy" id="985043"/>
    <lineage>
        <taxon>Bacteria</taxon>
        <taxon>Pseudomonadati</taxon>
        <taxon>Bacteroidota</taxon>
        <taxon>Flavobacteriia</taxon>
        <taxon>Flavobacteriales</taxon>
        <taxon>Flavobacteriaceae</taxon>
    </lineage>
</organism>
<comment type="caution">
    <text evidence="1">The sequence shown here is derived from an EMBL/GenBank/DDBJ whole genome shotgun (WGS) entry which is preliminary data.</text>
</comment>